<proteinExistence type="predicted"/>
<protein>
    <submittedName>
        <fullName evidence="2">Class A beta-lactamase-related serine hydrolase</fullName>
    </submittedName>
</protein>
<keyword evidence="3" id="KW-1185">Reference proteome</keyword>
<dbReference type="RefSeq" id="WP_116392466.1">
    <property type="nucleotide sequence ID" value="NZ_QUQO01000001.1"/>
</dbReference>
<dbReference type="Gene3D" id="3.40.710.10">
    <property type="entry name" value="DD-peptidase/beta-lactamase superfamily"/>
    <property type="match status" value="1"/>
</dbReference>
<keyword evidence="2" id="KW-0378">Hydrolase</keyword>
<dbReference type="PANTHER" id="PTHR43319">
    <property type="entry name" value="BETA-LACTAMASE-RELATED"/>
    <property type="match status" value="1"/>
</dbReference>
<comment type="caution">
    <text evidence="2">The sequence shown here is derived from an EMBL/GenBank/DDBJ whole genome shotgun (WGS) entry which is preliminary data.</text>
</comment>
<reference evidence="2 3" key="1">
    <citation type="submission" date="2018-08" db="EMBL/GenBank/DDBJ databases">
        <title>Parvularcula sp. SM1705, isolated from surface water of the South Sea China.</title>
        <authorList>
            <person name="Sun L."/>
        </authorList>
    </citation>
    <scope>NUCLEOTIDE SEQUENCE [LARGE SCALE GENOMIC DNA]</scope>
    <source>
        <strain evidence="2 3">SM1705</strain>
    </source>
</reference>
<organism evidence="2 3">
    <name type="scientific">Parvularcula marina</name>
    <dbReference type="NCBI Taxonomy" id="2292771"/>
    <lineage>
        <taxon>Bacteria</taxon>
        <taxon>Pseudomonadati</taxon>
        <taxon>Pseudomonadota</taxon>
        <taxon>Alphaproteobacteria</taxon>
        <taxon>Parvularculales</taxon>
        <taxon>Parvularculaceae</taxon>
        <taxon>Parvularcula</taxon>
    </lineage>
</organism>
<dbReference type="AlphaFoldDB" id="A0A371RK55"/>
<evidence type="ECO:0000259" key="1">
    <source>
        <dbReference type="Pfam" id="PF00144"/>
    </source>
</evidence>
<dbReference type="InterPro" id="IPR012338">
    <property type="entry name" value="Beta-lactam/transpept-like"/>
</dbReference>
<name>A0A371RK55_9PROT</name>
<evidence type="ECO:0000313" key="2">
    <source>
        <dbReference type="EMBL" id="RFB05833.1"/>
    </source>
</evidence>
<feature type="domain" description="Beta-lactamase-related" evidence="1">
    <location>
        <begin position="19"/>
        <end position="345"/>
    </location>
</feature>
<dbReference type="InterPro" id="IPR001466">
    <property type="entry name" value="Beta-lactam-related"/>
</dbReference>
<evidence type="ECO:0000313" key="3">
    <source>
        <dbReference type="Proteomes" id="UP000264589"/>
    </source>
</evidence>
<dbReference type="GO" id="GO:0016787">
    <property type="term" value="F:hydrolase activity"/>
    <property type="evidence" value="ECO:0007669"/>
    <property type="project" value="UniProtKB-KW"/>
</dbReference>
<dbReference type="EMBL" id="QUQO01000001">
    <property type="protein sequence ID" value="RFB05833.1"/>
    <property type="molecule type" value="Genomic_DNA"/>
</dbReference>
<dbReference type="SUPFAM" id="SSF56601">
    <property type="entry name" value="beta-lactamase/transpeptidase-like"/>
    <property type="match status" value="1"/>
</dbReference>
<dbReference type="PANTHER" id="PTHR43319:SF3">
    <property type="entry name" value="BETA-LACTAMASE-RELATED DOMAIN-CONTAINING PROTEIN"/>
    <property type="match status" value="1"/>
</dbReference>
<dbReference type="Proteomes" id="UP000264589">
    <property type="component" value="Unassembled WGS sequence"/>
</dbReference>
<dbReference type="InterPro" id="IPR052907">
    <property type="entry name" value="Beta-lactamase/esterase"/>
</dbReference>
<accession>A0A371RK55</accession>
<sequence length="366" mass="38738">MDIVTGDWQPRFNGVADLIASRIEDGTDLGCGVTVIADGEVLADIRAGYANRKKDAPFGDPLLSIYSAGKAVLAALVMKAVAEGELDYDQPVAELWPDFGAAGKDRLTLSQVMSHQAGLPGFTDETDPAIWLDWDATCAKLAAMEPMWAPGTANGYHPQTVGYIAGETYRRATGRTVGEALRELGLDCYCGMTPEEQARAGFMQKPPAPADLGTIDEPTKAAFLKPWSAAAKVSREDWMAAEIPASNMHATARGLAEILQAFATGRINDASFVPDDAREAAMAERVAGPDKVLPFDLSWGAGVMRNRGGHLGPSANAVGHFGFGGSLGMADPDAGLSVAYLPSRMLGVLVGGERTSHLLDEIYRAL</sequence>
<dbReference type="Pfam" id="PF00144">
    <property type="entry name" value="Beta-lactamase"/>
    <property type="match status" value="1"/>
</dbReference>
<dbReference type="OrthoDB" id="5705574at2"/>
<dbReference type="InParanoid" id="A0A371RK55"/>
<gene>
    <name evidence="2" type="ORF">DX908_11485</name>
</gene>